<dbReference type="EMBL" id="BAABRR010000007">
    <property type="protein sequence ID" value="GAA5519142.1"/>
    <property type="molecule type" value="Genomic_DNA"/>
</dbReference>
<keyword evidence="4" id="KW-1185">Reference proteome</keyword>
<dbReference type="Proteomes" id="UP001426770">
    <property type="component" value="Unassembled WGS sequence"/>
</dbReference>
<feature type="domain" description="XdhC- CoxI" evidence="1">
    <location>
        <begin position="12"/>
        <end position="75"/>
    </location>
</feature>
<dbReference type="RefSeq" id="WP_286215353.1">
    <property type="nucleotide sequence ID" value="NZ_AP027736.1"/>
</dbReference>
<protein>
    <submittedName>
        <fullName evidence="3">Xanthine dehydrogenase subunit A</fullName>
    </submittedName>
</protein>
<gene>
    <name evidence="3" type="primary">pucA</name>
    <name evidence="3" type="ORF">Lsed01_01580</name>
</gene>
<name>A0ABP9WH66_9MICO</name>
<feature type="domain" description="XdhC Rossmann" evidence="2">
    <location>
        <begin position="139"/>
        <end position="281"/>
    </location>
</feature>
<dbReference type="InterPro" id="IPR027051">
    <property type="entry name" value="XdhC_Rossmann_dom"/>
</dbReference>
<accession>A0ABP9WH66</accession>
<evidence type="ECO:0000313" key="3">
    <source>
        <dbReference type="EMBL" id="GAA5519142.1"/>
    </source>
</evidence>
<dbReference type="InterPro" id="IPR052698">
    <property type="entry name" value="MoCofactor_Util/Proc"/>
</dbReference>
<dbReference type="InterPro" id="IPR003777">
    <property type="entry name" value="XdhC_CoxI"/>
</dbReference>
<evidence type="ECO:0000313" key="4">
    <source>
        <dbReference type="Proteomes" id="UP001426770"/>
    </source>
</evidence>
<dbReference type="Pfam" id="PF02625">
    <property type="entry name" value="XdhC_CoxI"/>
    <property type="match status" value="1"/>
</dbReference>
<evidence type="ECO:0000259" key="1">
    <source>
        <dbReference type="Pfam" id="PF02625"/>
    </source>
</evidence>
<evidence type="ECO:0000259" key="2">
    <source>
        <dbReference type="Pfam" id="PF13478"/>
    </source>
</evidence>
<comment type="caution">
    <text evidence="3">The sequence shown here is derived from an EMBL/GenBank/DDBJ whole genome shotgun (WGS) entry which is preliminary data.</text>
</comment>
<sequence>MFEIAREALAVLHEGGSLGVVVVTGVHGSTPRAPGSAIAVCADGRALGAVSGGCIEGEAYELALSRLADRSPLTQTLGGEGDLYRPGLACGGAVDVLAFHVGPGDHDIVSALERSLEDGEVTLTLPGGAVVTRPRAPRLVIVGAVDFTPALAAAGRALGYRVIVVDPRPVFATPERLPAAHEVHVAWPDRFLAGLEIEPSTVICVLTHDDRIDVPALAAALASPAGYVGAMGSRVASERRLARLREAGVGDDALARLRSPIGLDLGGSSPAETAVAILAEVIATRAGASGRPLGETRGPIHPRHES</sequence>
<dbReference type="Gene3D" id="3.40.50.720">
    <property type="entry name" value="NAD(P)-binding Rossmann-like Domain"/>
    <property type="match status" value="1"/>
</dbReference>
<proteinExistence type="predicted"/>
<organism evidence="3 4">
    <name type="scientific">Demequina sediminis</name>
    <dbReference type="NCBI Taxonomy" id="1930058"/>
    <lineage>
        <taxon>Bacteria</taxon>
        <taxon>Bacillati</taxon>
        <taxon>Actinomycetota</taxon>
        <taxon>Actinomycetes</taxon>
        <taxon>Micrococcales</taxon>
        <taxon>Demequinaceae</taxon>
        <taxon>Demequina</taxon>
    </lineage>
</organism>
<reference evidence="3 4" key="1">
    <citation type="submission" date="2024-02" db="EMBL/GenBank/DDBJ databases">
        <title>Lysinimicrobium sediminis NBRC 112286.</title>
        <authorList>
            <person name="Ichikawa N."/>
            <person name="Katano-Makiyama Y."/>
            <person name="Hidaka K."/>
        </authorList>
    </citation>
    <scope>NUCLEOTIDE SEQUENCE [LARGE SCALE GENOMIC DNA]</scope>
    <source>
        <strain evidence="3 4">NBRC 112286</strain>
    </source>
</reference>
<dbReference type="PANTHER" id="PTHR30388">
    <property type="entry name" value="ALDEHYDE OXIDOREDUCTASE MOLYBDENUM COFACTOR ASSEMBLY PROTEIN"/>
    <property type="match status" value="1"/>
</dbReference>
<dbReference type="Pfam" id="PF13478">
    <property type="entry name" value="XdhC_C"/>
    <property type="match status" value="1"/>
</dbReference>
<dbReference type="PANTHER" id="PTHR30388:SF4">
    <property type="entry name" value="MOLYBDENUM COFACTOR INSERTION CHAPERONE PAOD"/>
    <property type="match status" value="1"/>
</dbReference>